<comment type="function">
    <text evidence="4">Involved in the assembly of lipopolysaccharide (LPS). Required for the translocation of LPS from the inner membrane to the outer membrane. May form a bridge between the inner membrane and the outer membrane, via interactions with LptC and LptD, thereby facilitating LPS transfer across the periplasm.</text>
</comment>
<keyword evidence="7" id="KW-1185">Reference proteome</keyword>
<dbReference type="PANTHER" id="PTHR36504">
    <property type="entry name" value="LIPOPOLYSACCHARIDE EXPORT SYSTEM PROTEIN LPTA"/>
    <property type="match status" value="1"/>
</dbReference>
<dbReference type="Pfam" id="PF03968">
    <property type="entry name" value="LptD_N"/>
    <property type="match status" value="1"/>
</dbReference>
<dbReference type="GO" id="GO:0043165">
    <property type="term" value="P:Gram-negative-bacterium-type cell outer membrane assembly"/>
    <property type="evidence" value="ECO:0007669"/>
    <property type="project" value="UniProtKB-UniRule"/>
</dbReference>
<dbReference type="STRING" id="197479.BFW38_03025"/>
<sequence length="167" mass="18265">MMMATQSWALPADRQAPIEVQADNMTWTQNNQTAIYQGSVDIQQGELHLTSEQLTLTRNSQGKLDTLEATGDKPLAYFRDLPSPNKPPVEAWANIIHYDTAAGLIRLEGNARLTQGEDTIEGHKLTYDLSTQDIRAEQGQAQERVKIILTPNTASPSSGSSSGDTTP</sequence>
<evidence type="ECO:0000313" key="7">
    <source>
        <dbReference type="Proteomes" id="UP000094291"/>
    </source>
</evidence>
<dbReference type="InterPro" id="IPR005653">
    <property type="entry name" value="OstA-like_N"/>
</dbReference>
<comment type="similarity">
    <text evidence="4">Belongs to the LptA family.</text>
</comment>
<dbReference type="NCBIfam" id="TIGR03002">
    <property type="entry name" value="outer_YhbN_LptA"/>
    <property type="match status" value="1"/>
</dbReference>
<reference evidence="6 7" key="1">
    <citation type="submission" date="2016-08" db="EMBL/GenBank/DDBJ databases">
        <authorList>
            <person name="Seilhamer J.J."/>
        </authorList>
    </citation>
    <scope>NUCLEOTIDE SEQUENCE [LARGE SCALE GENOMIC DNA]</scope>
    <source>
        <strain evidence="6 7">PH27A</strain>
    </source>
</reference>
<protein>
    <recommendedName>
        <fullName evidence="4">Lipopolysaccharide export system protein LptA</fullName>
    </recommendedName>
</protein>
<name>A0A1E2V6N5_9GAMM</name>
<dbReference type="EMBL" id="MDTQ01000001">
    <property type="protein sequence ID" value="ODC02670.1"/>
    <property type="molecule type" value="Genomic_DNA"/>
</dbReference>
<evidence type="ECO:0000256" key="2">
    <source>
        <dbReference type="ARBA" id="ARBA00022729"/>
    </source>
</evidence>
<evidence type="ECO:0000256" key="3">
    <source>
        <dbReference type="ARBA" id="ARBA00022764"/>
    </source>
</evidence>
<comment type="subunit">
    <text evidence="4">Component of the lipopolysaccharide transport and assembly complex.</text>
</comment>
<dbReference type="HAMAP" id="MF_01914">
    <property type="entry name" value="LPS_assembly_LptA"/>
    <property type="match status" value="1"/>
</dbReference>
<dbReference type="RefSeq" id="WP_068997065.1">
    <property type="nucleotide sequence ID" value="NZ_MDTQ01000001.1"/>
</dbReference>
<keyword evidence="2" id="KW-0732">Signal</keyword>
<evidence type="ECO:0000256" key="4">
    <source>
        <dbReference type="HAMAP-Rule" id="MF_01914"/>
    </source>
</evidence>
<gene>
    <name evidence="4" type="primary">lptA</name>
    <name evidence="6" type="ORF">BFW38_03025</name>
</gene>
<dbReference type="GO" id="GO:0030288">
    <property type="term" value="C:outer membrane-bounded periplasmic space"/>
    <property type="evidence" value="ECO:0007669"/>
    <property type="project" value="TreeGrafter"/>
</dbReference>
<keyword evidence="1 4" id="KW-0813">Transport</keyword>
<dbReference type="GO" id="GO:0015920">
    <property type="term" value="P:lipopolysaccharide transport"/>
    <property type="evidence" value="ECO:0007669"/>
    <property type="project" value="UniProtKB-UniRule"/>
</dbReference>
<accession>A0A1E2V6N5</accession>
<evidence type="ECO:0000259" key="5">
    <source>
        <dbReference type="Pfam" id="PF03968"/>
    </source>
</evidence>
<keyword evidence="3 4" id="KW-0574">Periplasm</keyword>
<comment type="subcellular location">
    <subcellularLocation>
        <location evidence="4">Periplasm</location>
    </subcellularLocation>
</comment>
<dbReference type="GO" id="GO:0009279">
    <property type="term" value="C:cell outer membrane"/>
    <property type="evidence" value="ECO:0007669"/>
    <property type="project" value="TreeGrafter"/>
</dbReference>
<dbReference type="GO" id="GO:0017089">
    <property type="term" value="F:glycolipid transfer activity"/>
    <property type="evidence" value="ECO:0007669"/>
    <property type="project" value="TreeGrafter"/>
</dbReference>
<organism evidence="6 7">
    <name type="scientific">Terasakiispira papahanaumokuakeensis</name>
    <dbReference type="NCBI Taxonomy" id="197479"/>
    <lineage>
        <taxon>Bacteria</taxon>
        <taxon>Pseudomonadati</taxon>
        <taxon>Pseudomonadota</taxon>
        <taxon>Gammaproteobacteria</taxon>
        <taxon>Oceanospirillales</taxon>
        <taxon>Terasakiispira</taxon>
    </lineage>
</organism>
<feature type="domain" description="Organic solvent tolerance-like N-terminal" evidence="5">
    <location>
        <begin position="19"/>
        <end position="132"/>
    </location>
</feature>
<evidence type="ECO:0000256" key="1">
    <source>
        <dbReference type="ARBA" id="ARBA00022448"/>
    </source>
</evidence>
<dbReference type="InterPro" id="IPR052037">
    <property type="entry name" value="LPS_export_LptA"/>
</dbReference>
<comment type="caution">
    <text evidence="6">The sequence shown here is derived from an EMBL/GenBank/DDBJ whole genome shotgun (WGS) entry which is preliminary data.</text>
</comment>
<dbReference type="Proteomes" id="UP000094291">
    <property type="component" value="Unassembled WGS sequence"/>
</dbReference>
<proteinExistence type="inferred from homology"/>
<dbReference type="AlphaFoldDB" id="A0A1E2V6N5"/>
<evidence type="ECO:0000313" key="6">
    <source>
        <dbReference type="EMBL" id="ODC02670.1"/>
    </source>
</evidence>
<dbReference type="Gene3D" id="2.60.450.10">
    <property type="entry name" value="Lipopolysaccharide (LPS) transport protein A like domain"/>
    <property type="match status" value="1"/>
</dbReference>
<dbReference type="PANTHER" id="PTHR36504:SF1">
    <property type="entry name" value="LIPOPOLYSACCHARIDE EXPORT SYSTEM PROTEIN LPTA"/>
    <property type="match status" value="1"/>
</dbReference>
<dbReference type="GO" id="GO:0001530">
    <property type="term" value="F:lipopolysaccharide binding"/>
    <property type="evidence" value="ECO:0007669"/>
    <property type="project" value="InterPro"/>
</dbReference>
<dbReference type="InterPro" id="IPR014340">
    <property type="entry name" value="LptA"/>
</dbReference>